<evidence type="ECO:0000313" key="1">
    <source>
        <dbReference type="EMBL" id="KAI4312849.1"/>
    </source>
</evidence>
<comment type="caution">
    <text evidence="1">The sequence shown here is derived from an EMBL/GenBank/DDBJ whole genome shotgun (WGS) entry which is preliminary data.</text>
</comment>
<keyword evidence="2" id="KW-1185">Reference proteome</keyword>
<gene>
    <name evidence="1" type="ORF">MLD38_037639</name>
</gene>
<sequence>MISQSLHKTNCIDTGTSIQSSNVKSLLQLLFVEGRHSGFYNATVCNPLDTAYGRFLCRGVVSGDACQSCINDARAEIHRECPGRTLSPSANSSNGVIGVTHK</sequence>
<dbReference type="EMBL" id="CM042890">
    <property type="protein sequence ID" value="KAI4312849.1"/>
    <property type="molecule type" value="Genomic_DNA"/>
</dbReference>
<accession>A0ACB9LNG5</accession>
<name>A0ACB9LNG5_9MYRT</name>
<protein>
    <submittedName>
        <fullName evidence="1">Uncharacterized protein</fullName>
    </submittedName>
</protein>
<proteinExistence type="predicted"/>
<evidence type="ECO:0000313" key="2">
    <source>
        <dbReference type="Proteomes" id="UP001057402"/>
    </source>
</evidence>
<organism evidence="1 2">
    <name type="scientific">Melastoma candidum</name>
    <dbReference type="NCBI Taxonomy" id="119954"/>
    <lineage>
        <taxon>Eukaryota</taxon>
        <taxon>Viridiplantae</taxon>
        <taxon>Streptophyta</taxon>
        <taxon>Embryophyta</taxon>
        <taxon>Tracheophyta</taxon>
        <taxon>Spermatophyta</taxon>
        <taxon>Magnoliopsida</taxon>
        <taxon>eudicotyledons</taxon>
        <taxon>Gunneridae</taxon>
        <taxon>Pentapetalae</taxon>
        <taxon>rosids</taxon>
        <taxon>malvids</taxon>
        <taxon>Myrtales</taxon>
        <taxon>Melastomataceae</taxon>
        <taxon>Melastomatoideae</taxon>
        <taxon>Melastomateae</taxon>
        <taxon>Melastoma</taxon>
    </lineage>
</organism>
<dbReference type="Proteomes" id="UP001057402">
    <property type="component" value="Chromosome 11"/>
</dbReference>
<reference evidence="2" key="1">
    <citation type="journal article" date="2023" name="Front. Plant Sci.">
        <title>Chromosomal-level genome assembly of Melastoma candidum provides insights into trichome evolution.</title>
        <authorList>
            <person name="Zhong Y."/>
            <person name="Wu W."/>
            <person name="Sun C."/>
            <person name="Zou P."/>
            <person name="Liu Y."/>
            <person name="Dai S."/>
            <person name="Zhou R."/>
        </authorList>
    </citation>
    <scope>NUCLEOTIDE SEQUENCE [LARGE SCALE GENOMIC DNA]</scope>
</reference>